<sequence>MILAYTSSEVRAAEAPLLARGEPLMQQAATALATHVLGALAERAGGARGASVVALVGAGNNGGDALHALAVLARRGVQVLAVCTTDTPHAEGLAALRAAGGRAVRAVDP</sequence>
<keyword evidence="3" id="KW-1185">Reference proteome</keyword>
<name>A0A3M2JR98_9CELL</name>
<dbReference type="Gene3D" id="3.40.50.10260">
    <property type="entry name" value="YjeF N-terminal domain"/>
    <property type="match status" value="1"/>
</dbReference>
<dbReference type="RefSeq" id="WP_305038135.1">
    <property type="nucleotide sequence ID" value="NZ_RFFI01000004.1"/>
</dbReference>
<dbReference type="SUPFAM" id="SSF64153">
    <property type="entry name" value="YjeF N-terminal domain-like"/>
    <property type="match status" value="1"/>
</dbReference>
<dbReference type="Pfam" id="PF03853">
    <property type="entry name" value="YjeF_N"/>
    <property type="match status" value="1"/>
</dbReference>
<organism evidence="2 3">
    <name type="scientific">Cellulomonas triticagri</name>
    <dbReference type="NCBI Taxonomy" id="2483352"/>
    <lineage>
        <taxon>Bacteria</taxon>
        <taxon>Bacillati</taxon>
        <taxon>Actinomycetota</taxon>
        <taxon>Actinomycetes</taxon>
        <taxon>Micrococcales</taxon>
        <taxon>Cellulomonadaceae</taxon>
        <taxon>Cellulomonas</taxon>
    </lineage>
</organism>
<comment type="caution">
    <text evidence="2">The sequence shown here is derived from an EMBL/GenBank/DDBJ whole genome shotgun (WGS) entry which is preliminary data.</text>
</comment>
<dbReference type="InterPro" id="IPR004443">
    <property type="entry name" value="YjeF_N_dom"/>
</dbReference>
<feature type="non-terminal residue" evidence="2">
    <location>
        <position position="109"/>
    </location>
</feature>
<gene>
    <name evidence="2" type="ORF">EBM89_01265</name>
</gene>
<dbReference type="InterPro" id="IPR036652">
    <property type="entry name" value="YjeF_N_dom_sf"/>
</dbReference>
<proteinExistence type="predicted"/>
<dbReference type="EMBL" id="RFFI01000004">
    <property type="protein sequence ID" value="RMI14183.1"/>
    <property type="molecule type" value="Genomic_DNA"/>
</dbReference>
<evidence type="ECO:0000313" key="3">
    <source>
        <dbReference type="Proteomes" id="UP000269289"/>
    </source>
</evidence>
<evidence type="ECO:0000259" key="1">
    <source>
        <dbReference type="PROSITE" id="PS51385"/>
    </source>
</evidence>
<reference evidence="2 3" key="1">
    <citation type="submission" date="2018-10" db="EMBL/GenBank/DDBJ databases">
        <title>Isolation, diversity and antifungal activity of actinobacteria from wheat.</title>
        <authorList>
            <person name="Han C."/>
        </authorList>
    </citation>
    <scope>NUCLEOTIDE SEQUENCE [LARGE SCALE GENOMIC DNA]</scope>
    <source>
        <strain evidence="2 3">NEAU-YY56</strain>
    </source>
</reference>
<protein>
    <submittedName>
        <fullName evidence="2">Bifunctional ADP-dependent (S)-NAD(P)H-hydrate dehydratase/NAD(P)H-hydrate epimerase</fullName>
    </submittedName>
</protein>
<accession>A0A3M2JR98</accession>
<dbReference type="AlphaFoldDB" id="A0A3M2JR98"/>
<dbReference type="Proteomes" id="UP000269289">
    <property type="component" value="Unassembled WGS sequence"/>
</dbReference>
<dbReference type="PROSITE" id="PS51385">
    <property type="entry name" value="YJEF_N"/>
    <property type="match status" value="1"/>
</dbReference>
<feature type="domain" description="YjeF N-terminal" evidence="1">
    <location>
        <begin position="5"/>
        <end position="109"/>
    </location>
</feature>
<evidence type="ECO:0000313" key="2">
    <source>
        <dbReference type="EMBL" id="RMI14183.1"/>
    </source>
</evidence>